<keyword evidence="4" id="KW-1185">Reference proteome</keyword>
<dbReference type="PANTHER" id="PTHR37809">
    <property type="entry name" value="RIBOSOMAL PROTEIN S12 METHYLTHIOTRANSFERASE ACCESSORY FACTOR YCAO"/>
    <property type="match status" value="1"/>
</dbReference>
<evidence type="ECO:0000313" key="3">
    <source>
        <dbReference type="EMBL" id="OCC15126.1"/>
    </source>
</evidence>
<dbReference type="SMART" id="SM00028">
    <property type="entry name" value="TPR"/>
    <property type="match status" value="4"/>
</dbReference>
<feature type="repeat" description="TPR" evidence="1">
    <location>
        <begin position="494"/>
        <end position="527"/>
    </location>
</feature>
<dbReference type="AlphaFoldDB" id="A0A1B9F5D0"/>
<feature type="domain" description="YcaO" evidence="2">
    <location>
        <begin position="74"/>
        <end position="420"/>
    </location>
</feature>
<dbReference type="PROSITE" id="PS51664">
    <property type="entry name" value="YCAO"/>
    <property type="match status" value="1"/>
</dbReference>
<dbReference type="STRING" id="1156395.DBT_1612"/>
<dbReference type="Proteomes" id="UP000093080">
    <property type="component" value="Unassembled WGS sequence"/>
</dbReference>
<evidence type="ECO:0000313" key="4">
    <source>
        <dbReference type="Proteomes" id="UP000093080"/>
    </source>
</evidence>
<name>A0A1B9F5D0_9BACT</name>
<dbReference type="PATRIC" id="fig|1156395.6.peg.1629"/>
<feature type="repeat" description="TPR" evidence="1">
    <location>
        <begin position="528"/>
        <end position="561"/>
    </location>
</feature>
<dbReference type="Gene3D" id="1.25.40.10">
    <property type="entry name" value="Tetratricopeptide repeat domain"/>
    <property type="match status" value="1"/>
</dbReference>
<dbReference type="Gene3D" id="3.30.40.250">
    <property type="match status" value="1"/>
</dbReference>
<dbReference type="NCBIfam" id="TIGR00702">
    <property type="entry name" value="YcaO-type kinase domain"/>
    <property type="match status" value="1"/>
</dbReference>
<dbReference type="Gene3D" id="3.30.1330.230">
    <property type="match status" value="1"/>
</dbReference>
<dbReference type="PROSITE" id="PS50293">
    <property type="entry name" value="TPR_REGION"/>
    <property type="match status" value="1"/>
</dbReference>
<dbReference type="Pfam" id="PF02624">
    <property type="entry name" value="YcaO"/>
    <property type="match status" value="1"/>
</dbReference>
<dbReference type="OrthoDB" id="5380721at2"/>
<dbReference type="EMBL" id="MAGO01000007">
    <property type="protein sequence ID" value="OCC15126.1"/>
    <property type="molecule type" value="Genomic_DNA"/>
</dbReference>
<dbReference type="PROSITE" id="PS50005">
    <property type="entry name" value="TPR"/>
    <property type="match status" value="3"/>
</dbReference>
<dbReference type="Pfam" id="PF13181">
    <property type="entry name" value="TPR_8"/>
    <property type="match status" value="2"/>
</dbReference>
<dbReference type="Pfam" id="PF00515">
    <property type="entry name" value="TPR_1"/>
    <property type="match status" value="1"/>
</dbReference>
<gene>
    <name evidence="3" type="ORF">DBT_1612</name>
</gene>
<dbReference type="PANTHER" id="PTHR37809:SF1">
    <property type="entry name" value="RIBOSOMAL PROTEIN S12 METHYLTHIOTRANSFERASE ACCESSORY FACTOR YCAO"/>
    <property type="match status" value="1"/>
</dbReference>
<evidence type="ECO:0000256" key="1">
    <source>
        <dbReference type="PROSITE-ProRule" id="PRU00339"/>
    </source>
</evidence>
<feature type="repeat" description="TPR" evidence="1">
    <location>
        <begin position="460"/>
        <end position="493"/>
    </location>
</feature>
<dbReference type="InterPro" id="IPR011990">
    <property type="entry name" value="TPR-like_helical_dom_sf"/>
</dbReference>
<dbReference type="RefSeq" id="WP_067618688.1">
    <property type="nucleotide sequence ID" value="NZ_MAGO01000007.1"/>
</dbReference>
<dbReference type="Gene3D" id="3.30.160.660">
    <property type="match status" value="1"/>
</dbReference>
<evidence type="ECO:0000259" key="2">
    <source>
        <dbReference type="PROSITE" id="PS51664"/>
    </source>
</evidence>
<accession>A0A1B9F5D0</accession>
<keyword evidence="1" id="KW-0802">TPR repeat</keyword>
<protein>
    <submittedName>
        <fullName evidence="3">TPR domain protein</fullName>
    </submittedName>
</protein>
<dbReference type="SUPFAM" id="SSF48452">
    <property type="entry name" value="TPR-like"/>
    <property type="match status" value="1"/>
</dbReference>
<reference evidence="3 4" key="1">
    <citation type="submission" date="2016-06" db="EMBL/GenBank/DDBJ databases">
        <title>Respiratory ammonification of nitrate coupled to the oxidation of elemental sulfur in deep-sea autotrophic thermophilic bacteria.</title>
        <authorList>
            <person name="Slobodkina G.B."/>
            <person name="Mardanov A.V."/>
            <person name="Ravin N.V."/>
            <person name="Frolova A.A."/>
            <person name="Viryasiv M.B."/>
            <person name="Chernyh N.A."/>
            <person name="Bonch-Osmolovskaya E.A."/>
            <person name="Slobodkin A.I."/>
        </authorList>
    </citation>
    <scope>NUCLEOTIDE SEQUENCE [LARGE SCALE GENOMIC DNA]</scope>
    <source>
        <strain evidence="3 4">S69</strain>
    </source>
</reference>
<sequence>MKIESCLKGTGKFFDKVRDPSDTVKWAKERFESLGEKVFEEAIRIDKGRLGIPVYISKYTPQALSLTGTAKQMGKGATPSQAEASAVMELSERYSLFYFKEFGNRPLSTMDELEGECISLEELFLSLHVKPDSQEERETIEEALRTIPMEWVKAYSIGEDKWVWLPWSWFWPINEFNGSAAGNTYEEATVQALSELVERHVCSLVTYERSTTPTIDLDSFSHPMAKELVEKFRRVGINLVLKDFTMNMGIPTVGAIAWDPSTFPHRSEIVYAAGTAPDPERAAIRAITEVAQLAGDFDTDGKYVESGLPKFNSLEEAKYVLEGNEVIKITDLPNLGHDDFRLEVMNVAEALGQRGLKSYIVDVTHPELGIPVVYAIVPGNHFRDRTINGDMVFHMAKVASNLKDKAKAQMLLNELDMKFPERYYIAFFRAYCEEGLGNLKEALKLYKEALDRGPDPMEEASIHCHLGSCYKEMGEYDAAIEELNLAKKINPGLKEIYNLLGHCYYKKGQYVAAIEEFEQAINIDPTSSIDYANIGSNLRKLGLREAAIKWYEMALSLDPSIQWAWEHLQELKAGVTELNCES</sequence>
<dbReference type="Pfam" id="PF13432">
    <property type="entry name" value="TPR_16"/>
    <property type="match status" value="1"/>
</dbReference>
<dbReference type="InterPro" id="IPR003776">
    <property type="entry name" value="YcaO-like_dom"/>
</dbReference>
<proteinExistence type="predicted"/>
<organism evidence="3 4">
    <name type="scientific">Dissulfuribacter thermophilus</name>
    <dbReference type="NCBI Taxonomy" id="1156395"/>
    <lineage>
        <taxon>Bacteria</taxon>
        <taxon>Pseudomonadati</taxon>
        <taxon>Thermodesulfobacteriota</taxon>
        <taxon>Dissulfuribacteria</taxon>
        <taxon>Dissulfuribacterales</taxon>
        <taxon>Dissulfuribacteraceae</taxon>
        <taxon>Dissulfuribacter</taxon>
    </lineage>
</organism>
<comment type="caution">
    <text evidence="3">The sequence shown here is derived from an EMBL/GenBank/DDBJ whole genome shotgun (WGS) entry which is preliminary data.</text>
</comment>
<dbReference type="InterPro" id="IPR019734">
    <property type="entry name" value="TPR_rpt"/>
</dbReference>